<dbReference type="RefSeq" id="WP_230271665.1">
    <property type="nucleotide sequence ID" value="NZ_JAJKFW010000006.1"/>
</dbReference>
<proteinExistence type="predicted"/>
<gene>
    <name evidence="1" type="ORF">LOC71_04370</name>
</gene>
<dbReference type="Proteomes" id="UP001430306">
    <property type="component" value="Unassembled WGS sequence"/>
</dbReference>
<sequence length="299" mass="33351">MKQIAPVKRLIRPVVIFLCLWVTWSLLSKAEEDAAVVVHLQDSELTESSGLVFSKKDPSCVWSHNDSGDRARLFAFDHRTGQRTGVWELESVDAIDWEDLAIVHQDADDDTVPSKLVVADCGDNLGRRDDVQLWWMDEMDPRNSGTVLRQQLHSIRVTYPDGAHDCEAIWYDPSSRSLMLLCKRSIPWVGLYRVPIDLDAGPPSSKVEAELLVRVPIAMATAADRDSSTGDVWVCTYWQAFRFPSKDGMDLVGQMSQTPSAIELRSLRQVEALAVCSDSSVWVSSEGEPAPLVKITPAK</sequence>
<dbReference type="EMBL" id="JAJKFW010000006">
    <property type="protein sequence ID" value="MCC9641496.1"/>
    <property type="molecule type" value="Genomic_DNA"/>
</dbReference>
<evidence type="ECO:0008006" key="3">
    <source>
        <dbReference type="Google" id="ProtNLM"/>
    </source>
</evidence>
<evidence type="ECO:0000313" key="2">
    <source>
        <dbReference type="Proteomes" id="UP001430306"/>
    </source>
</evidence>
<comment type="caution">
    <text evidence="1">The sequence shown here is derived from an EMBL/GenBank/DDBJ whole genome shotgun (WGS) entry which is preliminary data.</text>
</comment>
<accession>A0ABS8ND70</accession>
<organism evidence="1 2">
    <name type="scientific">Rhodopirellula halodulae</name>
    <dbReference type="NCBI Taxonomy" id="2894198"/>
    <lineage>
        <taxon>Bacteria</taxon>
        <taxon>Pseudomonadati</taxon>
        <taxon>Planctomycetota</taxon>
        <taxon>Planctomycetia</taxon>
        <taxon>Pirellulales</taxon>
        <taxon>Pirellulaceae</taxon>
        <taxon>Rhodopirellula</taxon>
    </lineage>
</organism>
<dbReference type="SUPFAM" id="SSF101898">
    <property type="entry name" value="NHL repeat"/>
    <property type="match status" value="1"/>
</dbReference>
<evidence type="ECO:0000313" key="1">
    <source>
        <dbReference type="EMBL" id="MCC9641496.1"/>
    </source>
</evidence>
<name>A0ABS8ND70_9BACT</name>
<protein>
    <recommendedName>
        <fullName evidence="3">Integral membrane protein</fullName>
    </recommendedName>
</protein>
<reference evidence="1" key="1">
    <citation type="submission" date="2021-11" db="EMBL/GenBank/DDBJ databases">
        <title>Genome sequence.</title>
        <authorList>
            <person name="Sun Q."/>
        </authorList>
    </citation>
    <scope>NUCLEOTIDE SEQUENCE</scope>
    <source>
        <strain evidence="1">JC740</strain>
    </source>
</reference>
<keyword evidence="2" id="KW-1185">Reference proteome</keyword>